<gene>
    <name evidence="1" type="ORF">PSON_ATCC_30995.1.T0220339</name>
</gene>
<name>A0A8S1LX56_9CILI</name>
<keyword evidence="2" id="KW-1185">Reference proteome</keyword>
<organism evidence="1 2">
    <name type="scientific">Paramecium sonneborni</name>
    <dbReference type="NCBI Taxonomy" id="65129"/>
    <lineage>
        <taxon>Eukaryota</taxon>
        <taxon>Sar</taxon>
        <taxon>Alveolata</taxon>
        <taxon>Ciliophora</taxon>
        <taxon>Intramacronucleata</taxon>
        <taxon>Oligohymenophorea</taxon>
        <taxon>Peniculida</taxon>
        <taxon>Parameciidae</taxon>
        <taxon>Paramecium</taxon>
    </lineage>
</organism>
<dbReference type="EMBL" id="CAJJDN010000022">
    <property type="protein sequence ID" value="CAD8067224.1"/>
    <property type="molecule type" value="Genomic_DNA"/>
</dbReference>
<proteinExistence type="predicted"/>
<evidence type="ECO:0000313" key="2">
    <source>
        <dbReference type="Proteomes" id="UP000692954"/>
    </source>
</evidence>
<reference evidence="1" key="1">
    <citation type="submission" date="2021-01" db="EMBL/GenBank/DDBJ databases">
        <authorList>
            <consortium name="Genoscope - CEA"/>
            <person name="William W."/>
        </authorList>
    </citation>
    <scope>NUCLEOTIDE SEQUENCE</scope>
</reference>
<dbReference type="AlphaFoldDB" id="A0A8S1LX56"/>
<comment type="caution">
    <text evidence="1">The sequence shown here is derived from an EMBL/GenBank/DDBJ whole genome shotgun (WGS) entry which is preliminary data.</text>
</comment>
<accession>A0A8S1LX56</accession>
<dbReference type="Proteomes" id="UP000692954">
    <property type="component" value="Unassembled WGS sequence"/>
</dbReference>
<protein>
    <submittedName>
        <fullName evidence="1">Uncharacterized protein</fullName>
    </submittedName>
</protein>
<sequence>MFHCKITMKQDKFRKKEKPIRYHLTNKFVQKDFRVLEQ</sequence>
<evidence type="ECO:0000313" key="1">
    <source>
        <dbReference type="EMBL" id="CAD8067224.1"/>
    </source>
</evidence>